<evidence type="ECO:0000256" key="1">
    <source>
        <dbReference type="ARBA" id="ARBA00004395"/>
    </source>
</evidence>
<keyword evidence="5" id="KW-0653">Protein transport</keyword>
<feature type="compositionally biased region" description="Gly residues" evidence="8">
    <location>
        <begin position="701"/>
        <end position="711"/>
    </location>
</feature>
<feature type="region of interest" description="Disordered" evidence="8">
    <location>
        <begin position="695"/>
        <end position="817"/>
    </location>
</feature>
<keyword evidence="7" id="KW-0472">Membrane</keyword>
<evidence type="ECO:0000256" key="4">
    <source>
        <dbReference type="ARBA" id="ARBA00022448"/>
    </source>
</evidence>
<dbReference type="GO" id="GO:0000139">
    <property type="term" value="C:Golgi membrane"/>
    <property type="evidence" value="ECO:0007669"/>
    <property type="project" value="UniProtKB-SubCell"/>
</dbReference>
<keyword evidence="4" id="KW-0813">Transport</keyword>
<reference evidence="9" key="1">
    <citation type="journal article" date="2020" name="Stud. Mycol.">
        <title>101 Dothideomycetes genomes: a test case for predicting lifestyles and emergence of pathogens.</title>
        <authorList>
            <person name="Haridas S."/>
            <person name="Albert R."/>
            <person name="Binder M."/>
            <person name="Bloem J."/>
            <person name="Labutti K."/>
            <person name="Salamov A."/>
            <person name="Andreopoulos B."/>
            <person name="Baker S."/>
            <person name="Barry K."/>
            <person name="Bills G."/>
            <person name="Bluhm B."/>
            <person name="Cannon C."/>
            <person name="Castanera R."/>
            <person name="Culley D."/>
            <person name="Daum C."/>
            <person name="Ezra D."/>
            <person name="Gonzalez J."/>
            <person name="Henrissat B."/>
            <person name="Kuo A."/>
            <person name="Liang C."/>
            <person name="Lipzen A."/>
            <person name="Lutzoni F."/>
            <person name="Magnuson J."/>
            <person name="Mondo S."/>
            <person name="Nolan M."/>
            <person name="Ohm R."/>
            <person name="Pangilinan J."/>
            <person name="Park H.-J."/>
            <person name="Ramirez L."/>
            <person name="Alfaro M."/>
            <person name="Sun H."/>
            <person name="Tritt A."/>
            <person name="Yoshinaga Y."/>
            <person name="Zwiers L.-H."/>
            <person name="Turgeon B."/>
            <person name="Goodwin S."/>
            <person name="Spatafora J."/>
            <person name="Crous P."/>
            <person name="Grigoriev I."/>
        </authorList>
    </citation>
    <scope>NUCLEOTIDE SEQUENCE</scope>
    <source>
        <strain evidence="9">CBS 262.69</strain>
    </source>
</reference>
<sequence length="891" mass="97538">MATEVPDPHSLESWEDAFQYPIPVVRKLGQQLRSHVEENRQKLRNSVGVSYRDLLGTAERIVEMDEQMEQVEAILGKAGQKCNSGAVQRIFNNYSRFQTELYARDSEQNALASHLAILQSCPTIISRLLKGGNSSLLAAKILVFSRLTHKTLAQTPDPPPLLDASRQRLASLRRKLLRSIDRSLQSVDKETDDLVEDMCAFSLATSSTPTDVLRHFHHVRLEAIGWHFEQEDDGNAHVLAAMRLLIQTLQDSQQIFPKRLAAALAKLKEHPLLQQKDVRSVSQLSLDIHGRWIADELRNYTPWPRHDELQKAEADKQLKAWSKQALARFLAGLKSVLVKNREFRDVMRLRKDVLEAWPWSTRRLPGIEPSDVLEELRELFNGRLGAIIRDRAREVEQIPKAILQELDSPQTPQTSYLWDQDVIAMDYSNGATAFKQAVLDKYQGTNPSIAHIAALYDAWLGNITSTQALLKEMRDTHWDDELDDSDSDLEFDSLQIQLSQDDPRLLDQALATTLEAASTSLHSSLSNLITPLTAAPPNPNTAAFLLRVLRALSQRAPPDPKASPSAPLSTLATPLHHALATAVTTPALNAFSTSLHRMLTARTFPAVVLWEGNPPLPTQPSRPTILFLKTLTQAMSASGPDLWAAGALTALRTICLEWIAEELDPRASRAPALTSATEDAPSSPALCIENSRAGAVAPNGRLGGEGGGCPPGRGELERFAGSPSRGPGGGGGRGGLGSLGGLGGRGEGGAEGEERLSGEGPAGDSAGEKGSEEGQEVIPDQRPSDERRGVIEDQRPSDEGRGVIEDQRPSDEGREANRDAQAVNLDAQVQLLFDAAFLRYVMHGSPGPAAEATGLPLEAGQWERMARMAGEYWRRTGLLYGLLGGFEEGRI</sequence>
<dbReference type="GO" id="GO:0006891">
    <property type="term" value="P:intra-Golgi vesicle-mediated transport"/>
    <property type="evidence" value="ECO:0007669"/>
    <property type="project" value="InterPro"/>
</dbReference>
<name>A0A6G1HMN4_9PEZI</name>
<evidence type="ECO:0000256" key="3">
    <source>
        <dbReference type="ARBA" id="ARBA00020978"/>
    </source>
</evidence>
<protein>
    <recommendedName>
        <fullName evidence="3">Conserved oligomeric Golgi complex subunit 1</fullName>
    </recommendedName>
</protein>
<dbReference type="GO" id="GO:0017119">
    <property type="term" value="C:Golgi transport complex"/>
    <property type="evidence" value="ECO:0007669"/>
    <property type="project" value="InterPro"/>
</dbReference>
<dbReference type="GO" id="GO:0015031">
    <property type="term" value="P:protein transport"/>
    <property type="evidence" value="ECO:0007669"/>
    <property type="project" value="UniProtKB-KW"/>
</dbReference>
<feature type="compositionally biased region" description="Gly residues" evidence="8">
    <location>
        <begin position="726"/>
        <end position="749"/>
    </location>
</feature>
<dbReference type="Proteomes" id="UP000799640">
    <property type="component" value="Unassembled WGS sequence"/>
</dbReference>
<keyword evidence="6" id="KW-0333">Golgi apparatus</keyword>
<gene>
    <name evidence="9" type="ORF">EJ06DRAFT_584722</name>
</gene>
<accession>A0A6G1HMN4</accession>
<evidence type="ECO:0000256" key="6">
    <source>
        <dbReference type="ARBA" id="ARBA00023034"/>
    </source>
</evidence>
<evidence type="ECO:0000313" key="9">
    <source>
        <dbReference type="EMBL" id="KAF2397252.1"/>
    </source>
</evidence>
<proteinExistence type="inferred from homology"/>
<dbReference type="PANTHER" id="PTHR31658:SF0">
    <property type="entry name" value="CONSERVED OLIGOMERIC GOLGI COMPLEX SUBUNIT 1"/>
    <property type="match status" value="1"/>
</dbReference>
<evidence type="ECO:0000256" key="5">
    <source>
        <dbReference type="ARBA" id="ARBA00022927"/>
    </source>
</evidence>
<comment type="subcellular location">
    <subcellularLocation>
        <location evidence="1">Golgi apparatus membrane</location>
        <topology evidence="1">Peripheral membrane protein</topology>
    </subcellularLocation>
</comment>
<comment type="similarity">
    <text evidence="2">Belongs to the COG1 family.</text>
</comment>
<evidence type="ECO:0000313" key="10">
    <source>
        <dbReference type="Proteomes" id="UP000799640"/>
    </source>
</evidence>
<feature type="compositionally biased region" description="Basic and acidic residues" evidence="8">
    <location>
        <begin position="782"/>
        <end position="817"/>
    </location>
</feature>
<dbReference type="PANTHER" id="PTHR31658">
    <property type="entry name" value="CONSERVED OLIGOMERIC GOLGI COMPLEX SUBUNIT 1"/>
    <property type="match status" value="1"/>
</dbReference>
<dbReference type="EMBL" id="ML996704">
    <property type="protein sequence ID" value="KAF2397252.1"/>
    <property type="molecule type" value="Genomic_DNA"/>
</dbReference>
<evidence type="ECO:0000256" key="7">
    <source>
        <dbReference type="ARBA" id="ARBA00023136"/>
    </source>
</evidence>
<organism evidence="9 10">
    <name type="scientific">Trichodelitschia bisporula</name>
    <dbReference type="NCBI Taxonomy" id="703511"/>
    <lineage>
        <taxon>Eukaryota</taxon>
        <taxon>Fungi</taxon>
        <taxon>Dikarya</taxon>
        <taxon>Ascomycota</taxon>
        <taxon>Pezizomycotina</taxon>
        <taxon>Dothideomycetes</taxon>
        <taxon>Dothideomycetes incertae sedis</taxon>
        <taxon>Phaeotrichales</taxon>
        <taxon>Phaeotrichaceae</taxon>
        <taxon>Trichodelitschia</taxon>
    </lineage>
</organism>
<dbReference type="Pfam" id="PF08700">
    <property type="entry name" value="VPS51_Exo84_N"/>
    <property type="match status" value="1"/>
</dbReference>
<evidence type="ECO:0000256" key="8">
    <source>
        <dbReference type="SAM" id="MobiDB-lite"/>
    </source>
</evidence>
<keyword evidence="10" id="KW-1185">Reference proteome</keyword>
<dbReference type="OrthoDB" id="46189at2759"/>
<dbReference type="AlphaFoldDB" id="A0A6G1HMN4"/>
<evidence type="ECO:0000256" key="2">
    <source>
        <dbReference type="ARBA" id="ARBA00006653"/>
    </source>
</evidence>
<dbReference type="InterPro" id="IPR033370">
    <property type="entry name" value="COG1"/>
</dbReference>